<dbReference type="AlphaFoldDB" id="A0A261U047"/>
<dbReference type="Proteomes" id="UP000216913">
    <property type="component" value="Unassembled WGS sequence"/>
</dbReference>
<sequence length="190" mass="20816">MPFTSLLATVLLSVGAPAEFDLTCFYASRAAQSGLERAEHCARQDPDRLVIATAVMADLAFDEHGLAPLATAGGWRWVRKDSHSVPVLTYDNGADDFVEGLTRGRDAKGNITFYDRKLDPVLRTPYRWAEPFERGVTLVCLDCVPVPVAGGEHMTMVGKQWAGIGRDGRLVTPWLDSRGAAEEALGDRRR</sequence>
<evidence type="ECO:0000313" key="1">
    <source>
        <dbReference type="EMBL" id="OZI54233.1"/>
    </source>
</evidence>
<accession>A0A261U047</accession>
<evidence type="ECO:0008006" key="3">
    <source>
        <dbReference type="Google" id="ProtNLM"/>
    </source>
</evidence>
<dbReference type="RefSeq" id="WP_094798955.1">
    <property type="nucleotide sequence ID" value="NZ_NEVP01000003.1"/>
</dbReference>
<name>A0A261U047_9BORD</name>
<reference evidence="1 2" key="1">
    <citation type="submission" date="2017-05" db="EMBL/GenBank/DDBJ databases">
        <title>Complete and WGS of Bordetella genogroups.</title>
        <authorList>
            <person name="Spilker T."/>
            <person name="LiPuma J."/>
        </authorList>
    </citation>
    <scope>NUCLEOTIDE SEQUENCE [LARGE SCALE GENOMIC DNA]</scope>
    <source>
        <strain evidence="1 2">AU10456</strain>
    </source>
</reference>
<dbReference type="OrthoDB" id="343240at2"/>
<protein>
    <recommendedName>
        <fullName evidence="3">WG repeat-containing protein</fullName>
    </recommendedName>
</protein>
<keyword evidence="2" id="KW-1185">Reference proteome</keyword>
<organism evidence="1 2">
    <name type="scientific">Bordetella genomosp. 5</name>
    <dbReference type="NCBI Taxonomy" id="1395608"/>
    <lineage>
        <taxon>Bacteria</taxon>
        <taxon>Pseudomonadati</taxon>
        <taxon>Pseudomonadota</taxon>
        <taxon>Betaproteobacteria</taxon>
        <taxon>Burkholderiales</taxon>
        <taxon>Alcaligenaceae</taxon>
        <taxon>Bordetella</taxon>
    </lineage>
</organism>
<dbReference type="EMBL" id="NEVP01000003">
    <property type="protein sequence ID" value="OZI54233.1"/>
    <property type="molecule type" value="Genomic_DNA"/>
</dbReference>
<evidence type="ECO:0000313" key="2">
    <source>
        <dbReference type="Proteomes" id="UP000216913"/>
    </source>
</evidence>
<comment type="caution">
    <text evidence="1">The sequence shown here is derived from an EMBL/GenBank/DDBJ whole genome shotgun (WGS) entry which is preliminary data.</text>
</comment>
<proteinExistence type="predicted"/>
<gene>
    <name evidence="1" type="ORF">CAL25_05485</name>
</gene>